<evidence type="ECO:0000313" key="2">
    <source>
        <dbReference type="Proteomes" id="UP001302126"/>
    </source>
</evidence>
<evidence type="ECO:0000313" key="1">
    <source>
        <dbReference type="EMBL" id="KAK4182321.1"/>
    </source>
</evidence>
<comment type="caution">
    <text evidence="1">The sequence shown here is derived from an EMBL/GenBank/DDBJ whole genome shotgun (WGS) entry which is preliminary data.</text>
</comment>
<name>A0AAN6WI85_9PEZI</name>
<sequence>MSSQESVPLKTFDGHMTALMAQGQSLSASRSAPTINVPQVAARRRNAANTFKERTPLTEISYENTEGRGPLSTFDVFALISNKMIDTGIYSAPVSVFSRAASS</sequence>
<accession>A0AAN6WI85</accession>
<protein>
    <submittedName>
        <fullName evidence="1">Uncharacterized protein</fullName>
    </submittedName>
</protein>
<reference evidence="1" key="2">
    <citation type="submission" date="2023-05" db="EMBL/GenBank/DDBJ databases">
        <authorList>
            <consortium name="Lawrence Berkeley National Laboratory"/>
            <person name="Steindorff A."/>
            <person name="Hensen N."/>
            <person name="Bonometti L."/>
            <person name="Westerberg I."/>
            <person name="Brannstrom I.O."/>
            <person name="Guillou S."/>
            <person name="Cros-Aarteil S."/>
            <person name="Calhoun S."/>
            <person name="Haridas S."/>
            <person name="Kuo A."/>
            <person name="Mondo S."/>
            <person name="Pangilinan J."/>
            <person name="Riley R."/>
            <person name="Labutti K."/>
            <person name="Andreopoulos B."/>
            <person name="Lipzen A."/>
            <person name="Chen C."/>
            <person name="Yanf M."/>
            <person name="Daum C."/>
            <person name="Ng V."/>
            <person name="Clum A."/>
            <person name="Ohm R."/>
            <person name="Martin F."/>
            <person name="Silar P."/>
            <person name="Natvig D."/>
            <person name="Lalanne C."/>
            <person name="Gautier V."/>
            <person name="Ament-Velasquez S.L."/>
            <person name="Kruys A."/>
            <person name="Hutchinson M.I."/>
            <person name="Powell A.J."/>
            <person name="Barry K."/>
            <person name="Miller A.N."/>
            <person name="Grigoriev I.V."/>
            <person name="Debuchy R."/>
            <person name="Gladieux P."/>
            <person name="Thoren M.H."/>
            <person name="Johannesson H."/>
        </authorList>
    </citation>
    <scope>NUCLEOTIDE SEQUENCE</scope>
    <source>
        <strain evidence="1">PSN309</strain>
    </source>
</reference>
<proteinExistence type="predicted"/>
<reference evidence="1" key="1">
    <citation type="journal article" date="2023" name="Mol. Phylogenet. Evol.">
        <title>Genome-scale phylogeny and comparative genomics of the fungal order Sordariales.</title>
        <authorList>
            <person name="Hensen N."/>
            <person name="Bonometti L."/>
            <person name="Westerberg I."/>
            <person name="Brannstrom I.O."/>
            <person name="Guillou S."/>
            <person name="Cros-Aarteil S."/>
            <person name="Calhoun S."/>
            <person name="Haridas S."/>
            <person name="Kuo A."/>
            <person name="Mondo S."/>
            <person name="Pangilinan J."/>
            <person name="Riley R."/>
            <person name="LaButti K."/>
            <person name="Andreopoulos B."/>
            <person name="Lipzen A."/>
            <person name="Chen C."/>
            <person name="Yan M."/>
            <person name="Daum C."/>
            <person name="Ng V."/>
            <person name="Clum A."/>
            <person name="Steindorff A."/>
            <person name="Ohm R.A."/>
            <person name="Martin F."/>
            <person name="Silar P."/>
            <person name="Natvig D.O."/>
            <person name="Lalanne C."/>
            <person name="Gautier V."/>
            <person name="Ament-Velasquez S.L."/>
            <person name="Kruys A."/>
            <person name="Hutchinson M.I."/>
            <person name="Powell A.J."/>
            <person name="Barry K."/>
            <person name="Miller A.N."/>
            <person name="Grigoriev I.V."/>
            <person name="Debuchy R."/>
            <person name="Gladieux P."/>
            <person name="Hiltunen Thoren M."/>
            <person name="Johannesson H."/>
        </authorList>
    </citation>
    <scope>NUCLEOTIDE SEQUENCE</scope>
    <source>
        <strain evidence="1">PSN309</strain>
    </source>
</reference>
<dbReference type="AlphaFoldDB" id="A0AAN6WI85"/>
<organism evidence="1 2">
    <name type="scientific">Podospora australis</name>
    <dbReference type="NCBI Taxonomy" id="1536484"/>
    <lineage>
        <taxon>Eukaryota</taxon>
        <taxon>Fungi</taxon>
        <taxon>Dikarya</taxon>
        <taxon>Ascomycota</taxon>
        <taxon>Pezizomycotina</taxon>
        <taxon>Sordariomycetes</taxon>
        <taxon>Sordariomycetidae</taxon>
        <taxon>Sordariales</taxon>
        <taxon>Podosporaceae</taxon>
        <taxon>Podospora</taxon>
    </lineage>
</organism>
<dbReference type="Proteomes" id="UP001302126">
    <property type="component" value="Unassembled WGS sequence"/>
</dbReference>
<keyword evidence="2" id="KW-1185">Reference proteome</keyword>
<dbReference type="EMBL" id="MU864682">
    <property type="protein sequence ID" value="KAK4182321.1"/>
    <property type="molecule type" value="Genomic_DNA"/>
</dbReference>
<gene>
    <name evidence="1" type="ORF">QBC35DRAFT_457410</name>
</gene>